<keyword evidence="5" id="KW-1185">Reference proteome</keyword>
<dbReference type="Pfam" id="PF21001">
    <property type="entry name" value="YqiJ_N"/>
    <property type="match status" value="1"/>
</dbReference>
<evidence type="ECO:0000259" key="3">
    <source>
        <dbReference type="Pfam" id="PF21001"/>
    </source>
</evidence>
<keyword evidence="1" id="KW-0472">Membrane</keyword>
<feature type="transmembrane region" description="Helical" evidence="1">
    <location>
        <begin position="59"/>
        <end position="80"/>
    </location>
</feature>
<evidence type="ECO:0000259" key="2">
    <source>
        <dbReference type="Pfam" id="PF07290"/>
    </source>
</evidence>
<reference evidence="4 5" key="1">
    <citation type="submission" date="2020-09" db="EMBL/GenBank/DDBJ databases">
        <title>Sphingomonas sp., a new species isolated from pork steak.</title>
        <authorList>
            <person name="Heidler von Heilborn D."/>
        </authorList>
    </citation>
    <scope>NUCLEOTIDE SEQUENCE [LARGE SCALE GENOMIC DNA]</scope>
    <source>
        <strain evidence="5">S8-3T</strain>
    </source>
</reference>
<dbReference type="InterPro" id="IPR010840">
    <property type="entry name" value="YqiJ_OB"/>
</dbReference>
<sequence length="203" mass="21847">MLAFLGAPENFVFVSAIVLMLLIGVVQLVGLGHDAHIHGDFDSHPDLLSWLGVGRLPMLMLLVVFLATFGVIGLIGQQAIHDTTGALLDSWFAIPAALAAALPVTGLAARGLARVLPRDHTTAISLDDLVGEVAYIVTGRAAYGSPARARAEDEHGQAHYVMVEPNTPDQVFEEGERILLVRREDQIFRAISRGDHRLPHIGV</sequence>
<feature type="transmembrane region" description="Helical" evidence="1">
    <location>
        <begin position="92"/>
        <end position="113"/>
    </location>
</feature>
<dbReference type="InterPro" id="IPR048376">
    <property type="entry name" value="YqiJ_N"/>
</dbReference>
<name>A0A7H0LKE1_9SPHN</name>
<gene>
    <name evidence="4" type="ORF">H3Z74_02530</name>
</gene>
<protein>
    <submittedName>
        <fullName evidence="4">YqiJ family protein</fullName>
    </submittedName>
</protein>
<evidence type="ECO:0000256" key="1">
    <source>
        <dbReference type="SAM" id="Phobius"/>
    </source>
</evidence>
<proteinExistence type="predicted"/>
<dbReference type="Pfam" id="PF07290">
    <property type="entry name" value="YqiJ_OB"/>
    <property type="match status" value="1"/>
</dbReference>
<accession>A0A7H0LKE1</accession>
<keyword evidence="1" id="KW-1133">Transmembrane helix</keyword>
<dbReference type="EMBL" id="CP061038">
    <property type="protein sequence ID" value="QNQ10144.1"/>
    <property type="molecule type" value="Genomic_DNA"/>
</dbReference>
<evidence type="ECO:0000313" key="5">
    <source>
        <dbReference type="Proteomes" id="UP000516148"/>
    </source>
</evidence>
<dbReference type="Proteomes" id="UP000516148">
    <property type="component" value="Chromosome"/>
</dbReference>
<feature type="domain" description="Inner membrane protein YqiJ OB-fold" evidence="2">
    <location>
        <begin position="129"/>
        <end position="191"/>
    </location>
</feature>
<organism evidence="4 5">
    <name type="scientific">Sphingomonas alpina</name>
    <dbReference type="NCBI Taxonomy" id="653931"/>
    <lineage>
        <taxon>Bacteria</taxon>
        <taxon>Pseudomonadati</taxon>
        <taxon>Pseudomonadota</taxon>
        <taxon>Alphaproteobacteria</taxon>
        <taxon>Sphingomonadales</taxon>
        <taxon>Sphingomonadaceae</taxon>
        <taxon>Sphingomonas</taxon>
    </lineage>
</organism>
<feature type="domain" description="Inner membrane protein YqiJ N-terminal" evidence="3">
    <location>
        <begin position="10"/>
        <end position="105"/>
    </location>
</feature>
<dbReference type="AlphaFoldDB" id="A0A7H0LKE1"/>
<keyword evidence="1" id="KW-0812">Transmembrane</keyword>
<feature type="transmembrane region" description="Helical" evidence="1">
    <location>
        <begin position="12"/>
        <end position="31"/>
    </location>
</feature>
<dbReference type="KEGG" id="spap:H3Z74_02530"/>
<dbReference type="RefSeq" id="WP_187762448.1">
    <property type="nucleotide sequence ID" value="NZ_CP061038.1"/>
</dbReference>
<evidence type="ECO:0000313" key="4">
    <source>
        <dbReference type="EMBL" id="QNQ10144.1"/>
    </source>
</evidence>